<dbReference type="InterPro" id="IPR037185">
    <property type="entry name" value="EmrE-like"/>
</dbReference>
<feature type="transmembrane region" description="Helical" evidence="7">
    <location>
        <begin position="57"/>
        <end position="78"/>
    </location>
</feature>
<feature type="transmembrane region" description="Helical" evidence="7">
    <location>
        <begin position="30"/>
        <end position="50"/>
    </location>
</feature>
<dbReference type="InterPro" id="IPR045324">
    <property type="entry name" value="Small_multidrug_res"/>
</dbReference>
<dbReference type="PANTHER" id="PTHR30561">
    <property type="entry name" value="SMR FAMILY PROTON-DEPENDENT DRUG EFFLUX TRANSPORTER SUGE"/>
    <property type="match status" value="1"/>
</dbReference>
<comment type="similarity">
    <text evidence="6">Belongs to the drug/metabolite transporter (DMT) superfamily. Small multidrug resistance (SMR) (TC 2.A.7.1) family.</text>
</comment>
<dbReference type="InterPro" id="IPR000390">
    <property type="entry name" value="Small_drug/metabolite_transptr"/>
</dbReference>
<protein>
    <submittedName>
        <fullName evidence="8">Multidrug efflux SMR transporter</fullName>
    </submittedName>
</protein>
<dbReference type="SUPFAM" id="SSF103481">
    <property type="entry name" value="Multidrug resistance efflux transporter EmrE"/>
    <property type="match status" value="1"/>
</dbReference>
<accession>A0AA96CYR2</accession>
<dbReference type="EMBL" id="CP134847">
    <property type="protein sequence ID" value="WNL18058.1"/>
    <property type="molecule type" value="Genomic_DNA"/>
</dbReference>
<reference evidence="8" key="1">
    <citation type="submission" date="2023-09" db="EMBL/GenBank/DDBJ databases">
        <title>Arcobacter tbilisiensis sp. nov. isolated from chicken meat in Tbilisi, Georgia.</title>
        <authorList>
            <person name="Matthias R."/>
            <person name="Zautner A.E."/>
        </authorList>
    </citation>
    <scope>NUCLEOTIDE SEQUENCE</scope>
    <source>
        <strain evidence="8">LEO 107</strain>
        <plasmid evidence="8">p133_LEO_107</plasmid>
    </source>
</reference>
<dbReference type="GO" id="GO:0022857">
    <property type="term" value="F:transmembrane transporter activity"/>
    <property type="evidence" value="ECO:0007669"/>
    <property type="project" value="InterPro"/>
</dbReference>
<evidence type="ECO:0000313" key="8">
    <source>
        <dbReference type="EMBL" id="WNL18058.1"/>
    </source>
</evidence>
<sequence length="105" mass="11885">MYWFYLFIAIIFEVAGILSIKQVMITNNSYWIISVVICYLISFSLVGISIQKIDLGTAYAIWAGMGTSLIVIFSWLFFKEEMNSIKVIAIGLIILGSVILKLQHN</sequence>
<dbReference type="Pfam" id="PF00893">
    <property type="entry name" value="Multi_Drug_Res"/>
    <property type="match status" value="1"/>
</dbReference>
<feature type="transmembrane region" description="Helical" evidence="7">
    <location>
        <begin position="84"/>
        <end position="102"/>
    </location>
</feature>
<evidence type="ECO:0000256" key="2">
    <source>
        <dbReference type="ARBA" id="ARBA00022475"/>
    </source>
</evidence>
<evidence type="ECO:0000256" key="1">
    <source>
        <dbReference type="ARBA" id="ARBA00004651"/>
    </source>
</evidence>
<evidence type="ECO:0000256" key="7">
    <source>
        <dbReference type="SAM" id="Phobius"/>
    </source>
</evidence>
<keyword evidence="8" id="KW-0614">Plasmid</keyword>
<dbReference type="PANTHER" id="PTHR30561:SF9">
    <property type="entry name" value="4-AMINO-4-DEOXY-L-ARABINOSE-PHOSPHOUNDECAPRENOL FLIPPASE SUBUNIT ARNF-RELATED"/>
    <property type="match status" value="1"/>
</dbReference>
<evidence type="ECO:0000256" key="6">
    <source>
        <dbReference type="RuleBase" id="RU003942"/>
    </source>
</evidence>
<name>A0AA96CYR2_9BACT</name>
<keyword evidence="4 7" id="KW-1133">Transmembrane helix</keyword>
<dbReference type="AlphaFoldDB" id="A0AA96CYR2"/>
<dbReference type="GO" id="GO:0005886">
    <property type="term" value="C:plasma membrane"/>
    <property type="evidence" value="ECO:0007669"/>
    <property type="project" value="UniProtKB-SubCell"/>
</dbReference>
<comment type="subcellular location">
    <subcellularLocation>
        <location evidence="1 6">Cell membrane</location>
        <topology evidence="1 6">Multi-pass membrane protein</topology>
    </subcellularLocation>
</comment>
<evidence type="ECO:0000256" key="4">
    <source>
        <dbReference type="ARBA" id="ARBA00022989"/>
    </source>
</evidence>
<gene>
    <name evidence="8" type="ORF">RJG54_11890</name>
</gene>
<feature type="transmembrane region" description="Helical" evidence="7">
    <location>
        <begin position="5"/>
        <end position="24"/>
    </location>
</feature>
<keyword evidence="3 6" id="KW-0812">Transmembrane</keyword>
<proteinExistence type="inferred from homology"/>
<organism evidence="8">
    <name type="scientific">Arcobacter sp. AZ-2023</name>
    <dbReference type="NCBI Taxonomy" id="3074453"/>
    <lineage>
        <taxon>Bacteria</taxon>
        <taxon>Pseudomonadati</taxon>
        <taxon>Campylobacterota</taxon>
        <taxon>Epsilonproteobacteria</taxon>
        <taxon>Campylobacterales</taxon>
        <taxon>Arcobacteraceae</taxon>
        <taxon>Arcobacter</taxon>
    </lineage>
</organism>
<evidence type="ECO:0000256" key="5">
    <source>
        <dbReference type="ARBA" id="ARBA00023136"/>
    </source>
</evidence>
<evidence type="ECO:0000256" key="3">
    <source>
        <dbReference type="ARBA" id="ARBA00022692"/>
    </source>
</evidence>
<dbReference type="Gene3D" id="1.10.3730.20">
    <property type="match status" value="1"/>
</dbReference>
<keyword evidence="2" id="KW-1003">Cell membrane</keyword>
<geneLocation type="plasmid" evidence="8">
    <name>p133_LEO_107</name>
</geneLocation>
<keyword evidence="5 7" id="KW-0472">Membrane</keyword>